<dbReference type="InterPro" id="IPR017441">
    <property type="entry name" value="Protein_kinase_ATP_BS"/>
</dbReference>
<keyword evidence="10" id="KW-0812">Transmembrane</keyword>
<protein>
    <recommendedName>
        <fullName evidence="1">non-specific serine/threonine protein kinase</fullName>
        <ecNumber evidence="1">2.7.11.1</ecNumber>
    </recommendedName>
</protein>
<dbReference type="Gene3D" id="3.30.200.20">
    <property type="entry name" value="Phosphorylase Kinase, domain 1"/>
    <property type="match status" value="1"/>
</dbReference>
<keyword evidence="10" id="KW-1133">Transmembrane helix</keyword>
<dbReference type="CDD" id="cd14014">
    <property type="entry name" value="STKc_PknB_like"/>
    <property type="match status" value="1"/>
</dbReference>
<evidence type="ECO:0000256" key="9">
    <source>
        <dbReference type="PROSITE-ProRule" id="PRU10141"/>
    </source>
</evidence>
<dbReference type="PROSITE" id="PS50011">
    <property type="entry name" value="PROTEIN_KINASE_DOM"/>
    <property type="match status" value="1"/>
</dbReference>
<feature type="transmembrane region" description="Helical" evidence="10">
    <location>
        <begin position="376"/>
        <end position="398"/>
    </location>
</feature>
<evidence type="ECO:0000259" key="11">
    <source>
        <dbReference type="PROSITE" id="PS50011"/>
    </source>
</evidence>
<dbReference type="Pfam" id="PF00069">
    <property type="entry name" value="Pkinase"/>
    <property type="match status" value="1"/>
</dbReference>
<feature type="binding site" evidence="9">
    <location>
        <position position="65"/>
    </location>
    <ligand>
        <name>ATP</name>
        <dbReference type="ChEBI" id="CHEBI:30616"/>
    </ligand>
</feature>
<dbReference type="GO" id="GO:0004674">
    <property type="term" value="F:protein serine/threonine kinase activity"/>
    <property type="evidence" value="ECO:0007669"/>
    <property type="project" value="UniProtKB-KW"/>
</dbReference>
<name>A0A3A9B2K2_9FIRM</name>
<comment type="caution">
    <text evidence="12">The sequence shown here is derived from an EMBL/GenBank/DDBJ whole genome shotgun (WGS) entry which is preliminary data.</text>
</comment>
<dbReference type="EC" id="2.7.11.1" evidence="1"/>
<reference evidence="12 13" key="1">
    <citation type="submission" date="2018-09" db="EMBL/GenBank/DDBJ databases">
        <title>Murine metabolic-syndrome-specific gut microbial biobank.</title>
        <authorList>
            <person name="Liu C."/>
        </authorList>
    </citation>
    <scope>NUCLEOTIDE SEQUENCE [LARGE SCALE GENOMIC DNA]</scope>
    <source>
        <strain evidence="12 13">0.1xD8-82</strain>
    </source>
</reference>
<keyword evidence="3" id="KW-0808">Transferase</keyword>
<dbReference type="EMBL" id="RAYQ01000002">
    <property type="protein sequence ID" value="RKI93686.1"/>
    <property type="molecule type" value="Genomic_DNA"/>
</dbReference>
<keyword evidence="10" id="KW-0472">Membrane</keyword>
<comment type="catalytic activity">
    <reaction evidence="7">
        <text>L-threonyl-[protein] + ATP = O-phospho-L-threonyl-[protein] + ADP + H(+)</text>
        <dbReference type="Rhea" id="RHEA:46608"/>
        <dbReference type="Rhea" id="RHEA-COMP:11060"/>
        <dbReference type="Rhea" id="RHEA-COMP:11605"/>
        <dbReference type="ChEBI" id="CHEBI:15378"/>
        <dbReference type="ChEBI" id="CHEBI:30013"/>
        <dbReference type="ChEBI" id="CHEBI:30616"/>
        <dbReference type="ChEBI" id="CHEBI:61977"/>
        <dbReference type="ChEBI" id="CHEBI:456216"/>
        <dbReference type="EC" id="2.7.11.1"/>
    </reaction>
</comment>
<dbReference type="PROSITE" id="PS00108">
    <property type="entry name" value="PROTEIN_KINASE_ST"/>
    <property type="match status" value="1"/>
</dbReference>
<keyword evidence="4 9" id="KW-0547">Nucleotide-binding</keyword>
<evidence type="ECO:0000256" key="6">
    <source>
        <dbReference type="ARBA" id="ARBA00022840"/>
    </source>
</evidence>
<evidence type="ECO:0000256" key="1">
    <source>
        <dbReference type="ARBA" id="ARBA00012513"/>
    </source>
</evidence>
<feature type="transmembrane region" description="Helical" evidence="10">
    <location>
        <begin position="322"/>
        <end position="341"/>
    </location>
</feature>
<organism evidence="12 13">
    <name type="scientific">Parablautia intestinalis</name>
    <dbReference type="NCBI Taxonomy" id="2320100"/>
    <lineage>
        <taxon>Bacteria</taxon>
        <taxon>Bacillati</taxon>
        <taxon>Bacillota</taxon>
        <taxon>Clostridia</taxon>
        <taxon>Lachnospirales</taxon>
        <taxon>Lachnospiraceae</taxon>
        <taxon>Parablautia</taxon>
    </lineage>
</organism>
<sequence length="477" mass="54754">MDARRLWKKDIVTFDRMNIGTLTLEKLMGEILFYKYELIRLLGCGGMSRVYLARDLHLNRLVAVKESAEEFPFEEIALLKELDHQGLPGIYDCFEQEEKIYIVMEYVEGMSLRQYLSRYGALKEQQAVKWAVELCRILGYLHTRHPAVIYRDLKPENIMIRRDGALKLIDLGGALRYSCGSKRQTLCVGTFGYCPPEQWKETEGDVTWDVYGTGAVLHEMLTGANPSRPPYKRLPIEAYNKGYCSTLEKIIQKCTKEKPCDRYQSAAELENALLHYHKTGIWIRGKNIAKRISVLLTGMLGVLCGLLPLWEGVPANQIPFPYLVKPLFFMLLSWFLYLIFYRINHQRLPGSGGQTCADRNILRRQEKNIWLTEKKFSGLFGLFLFVFGGVFMAAFLGAPLQPVQAKSGEESLWVEMRDDQGRKMLLKEGAVYAADECVRFELPAGRLPNKELALRLVAEGEDGKRYCSRVFLIRAER</sequence>
<evidence type="ECO:0000256" key="8">
    <source>
        <dbReference type="ARBA" id="ARBA00048679"/>
    </source>
</evidence>
<feature type="domain" description="Protein kinase" evidence="11">
    <location>
        <begin position="36"/>
        <end position="274"/>
    </location>
</feature>
<dbReference type="InterPro" id="IPR000719">
    <property type="entry name" value="Prot_kinase_dom"/>
</dbReference>
<keyword evidence="2 12" id="KW-0723">Serine/threonine-protein kinase</keyword>
<evidence type="ECO:0000313" key="12">
    <source>
        <dbReference type="EMBL" id="RKI93686.1"/>
    </source>
</evidence>
<dbReference type="SMART" id="SM00220">
    <property type="entry name" value="S_TKc"/>
    <property type="match status" value="1"/>
</dbReference>
<dbReference type="Proteomes" id="UP000280696">
    <property type="component" value="Unassembled WGS sequence"/>
</dbReference>
<dbReference type="PANTHER" id="PTHR24363">
    <property type="entry name" value="SERINE/THREONINE PROTEIN KINASE"/>
    <property type="match status" value="1"/>
</dbReference>
<feature type="transmembrane region" description="Helical" evidence="10">
    <location>
        <begin position="292"/>
        <end position="310"/>
    </location>
</feature>
<evidence type="ECO:0000256" key="5">
    <source>
        <dbReference type="ARBA" id="ARBA00022777"/>
    </source>
</evidence>
<dbReference type="SUPFAM" id="SSF56112">
    <property type="entry name" value="Protein kinase-like (PK-like)"/>
    <property type="match status" value="1"/>
</dbReference>
<evidence type="ECO:0000256" key="2">
    <source>
        <dbReference type="ARBA" id="ARBA00022527"/>
    </source>
</evidence>
<evidence type="ECO:0000256" key="4">
    <source>
        <dbReference type="ARBA" id="ARBA00022741"/>
    </source>
</evidence>
<dbReference type="PANTHER" id="PTHR24363:SF0">
    <property type="entry name" value="SERINE_THREONINE KINASE LIKE DOMAIN CONTAINING 1"/>
    <property type="match status" value="1"/>
</dbReference>
<evidence type="ECO:0000256" key="10">
    <source>
        <dbReference type="SAM" id="Phobius"/>
    </source>
</evidence>
<dbReference type="Gene3D" id="1.10.510.10">
    <property type="entry name" value="Transferase(Phosphotransferase) domain 1"/>
    <property type="match status" value="1"/>
</dbReference>
<proteinExistence type="predicted"/>
<keyword evidence="6 9" id="KW-0067">ATP-binding</keyword>
<gene>
    <name evidence="12" type="ORF">D7V94_03090</name>
</gene>
<dbReference type="AlphaFoldDB" id="A0A3A9B2K2"/>
<evidence type="ECO:0000313" key="13">
    <source>
        <dbReference type="Proteomes" id="UP000280696"/>
    </source>
</evidence>
<evidence type="ECO:0000256" key="7">
    <source>
        <dbReference type="ARBA" id="ARBA00047899"/>
    </source>
</evidence>
<dbReference type="PROSITE" id="PS00107">
    <property type="entry name" value="PROTEIN_KINASE_ATP"/>
    <property type="match status" value="1"/>
</dbReference>
<dbReference type="GO" id="GO:0005524">
    <property type="term" value="F:ATP binding"/>
    <property type="evidence" value="ECO:0007669"/>
    <property type="project" value="UniProtKB-UniRule"/>
</dbReference>
<dbReference type="InterPro" id="IPR008271">
    <property type="entry name" value="Ser/Thr_kinase_AS"/>
</dbReference>
<comment type="catalytic activity">
    <reaction evidence="8">
        <text>L-seryl-[protein] + ATP = O-phospho-L-seryl-[protein] + ADP + H(+)</text>
        <dbReference type="Rhea" id="RHEA:17989"/>
        <dbReference type="Rhea" id="RHEA-COMP:9863"/>
        <dbReference type="Rhea" id="RHEA-COMP:11604"/>
        <dbReference type="ChEBI" id="CHEBI:15378"/>
        <dbReference type="ChEBI" id="CHEBI:29999"/>
        <dbReference type="ChEBI" id="CHEBI:30616"/>
        <dbReference type="ChEBI" id="CHEBI:83421"/>
        <dbReference type="ChEBI" id="CHEBI:456216"/>
        <dbReference type="EC" id="2.7.11.1"/>
    </reaction>
</comment>
<dbReference type="InterPro" id="IPR011009">
    <property type="entry name" value="Kinase-like_dom_sf"/>
</dbReference>
<keyword evidence="5 12" id="KW-0418">Kinase</keyword>
<accession>A0A3A9B2K2</accession>
<evidence type="ECO:0000256" key="3">
    <source>
        <dbReference type="ARBA" id="ARBA00022679"/>
    </source>
</evidence>
<keyword evidence="13" id="KW-1185">Reference proteome</keyword>